<protein>
    <recommendedName>
        <fullName evidence="3">Amidohydrolase-related domain-containing protein</fullName>
    </recommendedName>
</protein>
<evidence type="ECO:0000259" key="3">
    <source>
        <dbReference type="Pfam" id="PF04909"/>
    </source>
</evidence>
<evidence type="ECO:0000313" key="5">
    <source>
        <dbReference type="Proteomes" id="UP000019140"/>
    </source>
</evidence>
<dbReference type="Proteomes" id="UP000019140">
    <property type="component" value="Unassembled WGS sequence"/>
</dbReference>
<dbReference type="GO" id="GO:0019748">
    <property type="term" value="P:secondary metabolic process"/>
    <property type="evidence" value="ECO:0007669"/>
    <property type="project" value="TreeGrafter"/>
</dbReference>
<dbReference type="GO" id="GO:0016831">
    <property type="term" value="F:carboxy-lyase activity"/>
    <property type="evidence" value="ECO:0007669"/>
    <property type="project" value="InterPro"/>
</dbReference>
<dbReference type="PANTHER" id="PTHR21240">
    <property type="entry name" value="2-AMINO-3-CARBOXYLMUCONATE-6-SEMIALDEHYDE DECARBOXYLASE"/>
    <property type="match status" value="1"/>
</dbReference>
<dbReference type="PANTHER" id="PTHR21240:SF28">
    <property type="entry name" value="ISO-OROTATE DECARBOXYLASE (EUROFUNG)"/>
    <property type="match status" value="1"/>
</dbReference>
<evidence type="ECO:0000313" key="4">
    <source>
        <dbReference type="EMBL" id="ETX05893.1"/>
    </source>
</evidence>
<accession>W4M6U3</accession>
<dbReference type="SUPFAM" id="SSF51556">
    <property type="entry name" value="Metallo-dependent hydrolases"/>
    <property type="match status" value="1"/>
</dbReference>
<dbReference type="Gene3D" id="3.20.20.140">
    <property type="entry name" value="Metal-dependent hydrolases"/>
    <property type="match status" value="1"/>
</dbReference>
<dbReference type="EMBL" id="AZHX01000841">
    <property type="protein sequence ID" value="ETX05893.1"/>
    <property type="molecule type" value="Genomic_DNA"/>
</dbReference>
<comment type="caution">
    <text evidence="4">The sequence shown here is derived from an EMBL/GenBank/DDBJ whole genome shotgun (WGS) entry which is preliminary data.</text>
</comment>
<dbReference type="InterPro" id="IPR032465">
    <property type="entry name" value="ACMSD"/>
</dbReference>
<organism evidence="4 5">
    <name type="scientific">Candidatus Entotheonella gemina</name>
    <dbReference type="NCBI Taxonomy" id="1429439"/>
    <lineage>
        <taxon>Bacteria</taxon>
        <taxon>Pseudomonadati</taxon>
        <taxon>Nitrospinota/Tectimicrobiota group</taxon>
        <taxon>Candidatus Tectimicrobiota</taxon>
        <taxon>Candidatus Entotheonellia</taxon>
        <taxon>Candidatus Entotheonellales</taxon>
        <taxon>Candidatus Entotheonellaceae</taxon>
        <taxon>Candidatus Entotheonella</taxon>
    </lineage>
</organism>
<feature type="domain" description="Amidohydrolase-related" evidence="3">
    <location>
        <begin position="113"/>
        <end position="363"/>
    </location>
</feature>
<dbReference type="PATRIC" id="fig|1429439.4.peg.3460"/>
<sequence length="368" mass="41894">MAEQRVISADSHVQEPPDLYDRLPKNLRERAPRKVERDGKIYIEVDGRKPRRIDLAEERTTEDDQHREFRNDPEGGRNLDVRLVDLQRDGVSAEIIYPNQSLALYLSPEPAYQMAVASAYNDWAMELFGPHRERFAPVGMVPVFDITAAVKEVERLAKLGYRSVKIPITNRAMPYNRPEYEPFWSAVAASGMVLAFHAFTNSEDEYPDDWGEEEGYGGALDFMVMRMADGQIPVSQLISSGACDRHPDLKFVIVECGAGWLAWLLYALDEQAEKKHMWIQPRLSMKPSEFFVRQGHVTFTDDPVALKTLPFIGADCLLWGSDYPHDEGSFPHSQEVIDRTFAGLSEADKRKIVWDNAAKLYGFEATYS</sequence>
<dbReference type="Pfam" id="PF04909">
    <property type="entry name" value="Amidohydro_2"/>
    <property type="match status" value="1"/>
</dbReference>
<proteinExistence type="predicted"/>
<name>W4M6U3_9BACT</name>
<gene>
    <name evidence="4" type="ORF">ETSY2_20345</name>
</gene>
<reference evidence="4 5" key="1">
    <citation type="journal article" date="2014" name="Nature">
        <title>An environmental bacterial taxon with a large and distinct metabolic repertoire.</title>
        <authorList>
            <person name="Wilson M.C."/>
            <person name="Mori T."/>
            <person name="Ruckert C."/>
            <person name="Uria A.R."/>
            <person name="Helf M.J."/>
            <person name="Takada K."/>
            <person name="Gernert C."/>
            <person name="Steffens U.A."/>
            <person name="Heycke N."/>
            <person name="Schmitt S."/>
            <person name="Rinke C."/>
            <person name="Helfrich E.J."/>
            <person name="Brachmann A.O."/>
            <person name="Gurgui C."/>
            <person name="Wakimoto T."/>
            <person name="Kracht M."/>
            <person name="Crusemann M."/>
            <person name="Hentschel U."/>
            <person name="Abe I."/>
            <person name="Matsunaga S."/>
            <person name="Kalinowski J."/>
            <person name="Takeyama H."/>
            <person name="Piel J."/>
        </authorList>
    </citation>
    <scope>NUCLEOTIDE SEQUENCE [LARGE SCALE GENOMIC DNA]</scope>
    <source>
        <strain evidence="5">TSY2</strain>
    </source>
</reference>
<evidence type="ECO:0000256" key="1">
    <source>
        <dbReference type="ARBA" id="ARBA00023239"/>
    </source>
</evidence>
<dbReference type="AlphaFoldDB" id="W4M6U3"/>
<dbReference type="GO" id="GO:0005737">
    <property type="term" value="C:cytoplasm"/>
    <property type="evidence" value="ECO:0007669"/>
    <property type="project" value="TreeGrafter"/>
</dbReference>
<feature type="region of interest" description="Disordered" evidence="2">
    <location>
        <begin position="1"/>
        <end position="31"/>
    </location>
</feature>
<dbReference type="HOGENOM" id="CLU_039329_0_0_7"/>
<keyword evidence="1" id="KW-0456">Lyase</keyword>
<keyword evidence="5" id="KW-1185">Reference proteome</keyword>
<evidence type="ECO:0000256" key="2">
    <source>
        <dbReference type="SAM" id="MobiDB-lite"/>
    </source>
</evidence>
<dbReference type="InterPro" id="IPR006680">
    <property type="entry name" value="Amidohydro-rel"/>
</dbReference>
<feature type="compositionally biased region" description="Basic and acidic residues" evidence="2">
    <location>
        <begin position="12"/>
        <end position="31"/>
    </location>
</feature>
<dbReference type="GO" id="GO:0016787">
    <property type="term" value="F:hydrolase activity"/>
    <property type="evidence" value="ECO:0007669"/>
    <property type="project" value="InterPro"/>
</dbReference>
<dbReference type="InterPro" id="IPR032466">
    <property type="entry name" value="Metal_Hydrolase"/>
</dbReference>